<protein>
    <submittedName>
        <fullName evidence="2">UPF0481 protein</fullName>
    </submittedName>
</protein>
<organism evidence="2 3">
    <name type="scientific">Iris pallida</name>
    <name type="common">Sweet iris</name>
    <dbReference type="NCBI Taxonomy" id="29817"/>
    <lineage>
        <taxon>Eukaryota</taxon>
        <taxon>Viridiplantae</taxon>
        <taxon>Streptophyta</taxon>
        <taxon>Embryophyta</taxon>
        <taxon>Tracheophyta</taxon>
        <taxon>Spermatophyta</taxon>
        <taxon>Magnoliopsida</taxon>
        <taxon>Liliopsida</taxon>
        <taxon>Asparagales</taxon>
        <taxon>Iridaceae</taxon>
        <taxon>Iridoideae</taxon>
        <taxon>Irideae</taxon>
        <taxon>Iris</taxon>
    </lineage>
</organism>
<feature type="transmembrane region" description="Helical" evidence="1">
    <location>
        <begin position="320"/>
        <end position="338"/>
    </location>
</feature>
<feature type="transmembrane region" description="Helical" evidence="1">
    <location>
        <begin position="523"/>
        <end position="547"/>
    </location>
</feature>
<keyword evidence="3" id="KW-1185">Reference proteome</keyword>
<comment type="caution">
    <text evidence="2">The sequence shown here is derived from an EMBL/GenBank/DDBJ whole genome shotgun (WGS) entry which is preliminary data.</text>
</comment>
<name>A0AAX6EV95_IRIPA</name>
<keyword evidence="1" id="KW-1133">Transmembrane helix</keyword>
<sequence length="553" mass="64243">MQFSVFLIKFLFVSEKASFLIREWTMASTSGEISMVAVDMEKLENARISMAEKEENSRVLTIAQNMRKEMDDKQGKLFGRRPVKSDHEYTFSKVLDSVRKECEDDYEPQIISIGPIHRDKEALKPMESLKWKYLSELIDRNPEKNTLENYVEAICSVEEKARKLYSESVKLDDNFVKMMVLDGCFLIEFLVKTFCGVNHQWYLNELNVRRSLPLLRRDLLLLENQIPFIILEVLFNSSDILKPKPSTTDTEELWTPTLTELIAFSVTLERGRYWYPYLYLFRDIIPKYVVHLLHVHHACLHPPHKYHESSYTIRKNIRRIGRLVAAPFLLPLFCLLTCKTPPNFLGCRRAYRRGRGRSAPVGEIPSATQLRNSGVNFKKKKKKNSYLTSAVGATFDKEEGILEIPMFSVEDTQISIFRNLIAFEHMYPTAGNHITSHALLMACLVRTAEDAAILRDSGIIESMLKKDIQVVEVFARFLKDSYLGFERLDNRKLFVEVLEYCSEFHHKWRADFKHKYFGNPWTVASLIAAIVALLLTFAQTFYTIYAYHHPPST</sequence>
<keyword evidence="1" id="KW-0812">Transmembrane</keyword>
<accession>A0AAX6EV95</accession>
<dbReference type="Pfam" id="PF03140">
    <property type="entry name" value="DUF247"/>
    <property type="match status" value="1"/>
</dbReference>
<dbReference type="Proteomes" id="UP001140949">
    <property type="component" value="Unassembled WGS sequence"/>
</dbReference>
<dbReference type="PANTHER" id="PTHR31170">
    <property type="entry name" value="BNAC04G53230D PROTEIN"/>
    <property type="match status" value="1"/>
</dbReference>
<dbReference type="InterPro" id="IPR004158">
    <property type="entry name" value="DUF247_pln"/>
</dbReference>
<keyword evidence="1" id="KW-0472">Membrane</keyword>
<dbReference type="PANTHER" id="PTHR31170:SF25">
    <property type="entry name" value="BNAA09G04570D PROTEIN"/>
    <property type="match status" value="1"/>
</dbReference>
<proteinExistence type="predicted"/>
<dbReference type="AlphaFoldDB" id="A0AAX6EV95"/>
<evidence type="ECO:0000313" key="2">
    <source>
        <dbReference type="EMBL" id="KAJ6807685.1"/>
    </source>
</evidence>
<evidence type="ECO:0000313" key="3">
    <source>
        <dbReference type="Proteomes" id="UP001140949"/>
    </source>
</evidence>
<reference evidence="2" key="2">
    <citation type="submission" date="2023-04" db="EMBL/GenBank/DDBJ databases">
        <authorList>
            <person name="Bruccoleri R.E."/>
            <person name="Oakeley E.J."/>
            <person name="Faust A.-M."/>
            <person name="Dessus-Babus S."/>
            <person name="Altorfer M."/>
            <person name="Burckhardt D."/>
            <person name="Oertli M."/>
            <person name="Naumann U."/>
            <person name="Petersen F."/>
            <person name="Wong J."/>
        </authorList>
    </citation>
    <scope>NUCLEOTIDE SEQUENCE</scope>
    <source>
        <strain evidence="2">GSM-AAB239-AS_SAM_17_03QT</strain>
        <tissue evidence="2">Leaf</tissue>
    </source>
</reference>
<evidence type="ECO:0000256" key="1">
    <source>
        <dbReference type="SAM" id="Phobius"/>
    </source>
</evidence>
<gene>
    <name evidence="2" type="ORF">M6B38_170940</name>
</gene>
<dbReference type="EMBL" id="JANAVB010033817">
    <property type="protein sequence ID" value="KAJ6807685.1"/>
    <property type="molecule type" value="Genomic_DNA"/>
</dbReference>
<reference evidence="2" key="1">
    <citation type="journal article" date="2023" name="GigaByte">
        <title>Genome assembly of the bearded iris, Iris pallida Lam.</title>
        <authorList>
            <person name="Bruccoleri R.E."/>
            <person name="Oakeley E.J."/>
            <person name="Faust A.M.E."/>
            <person name="Altorfer M."/>
            <person name="Dessus-Babus S."/>
            <person name="Burckhardt D."/>
            <person name="Oertli M."/>
            <person name="Naumann U."/>
            <person name="Petersen F."/>
            <person name="Wong J."/>
        </authorList>
    </citation>
    <scope>NUCLEOTIDE SEQUENCE</scope>
    <source>
        <strain evidence="2">GSM-AAB239-AS_SAM_17_03QT</strain>
    </source>
</reference>